<dbReference type="Pfam" id="PF00496">
    <property type="entry name" value="SBP_bac_5"/>
    <property type="match status" value="1"/>
</dbReference>
<comment type="similarity">
    <text evidence="2">Belongs to the bacterial solute-binding protein 5 family.</text>
</comment>
<evidence type="ECO:0000256" key="2">
    <source>
        <dbReference type="ARBA" id="ARBA00005695"/>
    </source>
</evidence>
<dbReference type="RefSeq" id="WP_378254588.1">
    <property type="nucleotide sequence ID" value="NZ_JBHSIT010000003.1"/>
</dbReference>
<evidence type="ECO:0000259" key="6">
    <source>
        <dbReference type="Pfam" id="PF00496"/>
    </source>
</evidence>
<dbReference type="PANTHER" id="PTHR30290:SF10">
    <property type="entry name" value="PERIPLASMIC OLIGOPEPTIDE-BINDING PROTEIN-RELATED"/>
    <property type="match status" value="1"/>
</dbReference>
<dbReference type="InterPro" id="IPR039424">
    <property type="entry name" value="SBP_5"/>
</dbReference>
<dbReference type="Gene3D" id="3.10.105.10">
    <property type="entry name" value="Dipeptide-binding Protein, Domain 3"/>
    <property type="match status" value="1"/>
</dbReference>
<dbReference type="InterPro" id="IPR006311">
    <property type="entry name" value="TAT_signal"/>
</dbReference>
<feature type="chain" id="PRO_5045377776" evidence="5">
    <location>
        <begin position="30"/>
        <end position="507"/>
    </location>
</feature>
<accession>A0ABV9TW55</accession>
<evidence type="ECO:0000256" key="4">
    <source>
        <dbReference type="ARBA" id="ARBA00022729"/>
    </source>
</evidence>
<feature type="domain" description="Solute-binding protein family 5" evidence="6">
    <location>
        <begin position="83"/>
        <end position="402"/>
    </location>
</feature>
<dbReference type="Proteomes" id="UP001595872">
    <property type="component" value="Unassembled WGS sequence"/>
</dbReference>
<name>A0ABV9TW55_9ACTN</name>
<evidence type="ECO:0000256" key="5">
    <source>
        <dbReference type="SAM" id="SignalP"/>
    </source>
</evidence>
<organism evidence="7 8">
    <name type="scientific">Actinomadura gamaensis</name>
    <dbReference type="NCBI Taxonomy" id="1763541"/>
    <lineage>
        <taxon>Bacteria</taxon>
        <taxon>Bacillati</taxon>
        <taxon>Actinomycetota</taxon>
        <taxon>Actinomycetes</taxon>
        <taxon>Streptosporangiales</taxon>
        <taxon>Thermomonosporaceae</taxon>
        <taxon>Actinomadura</taxon>
    </lineage>
</organism>
<comment type="caution">
    <text evidence="7">The sequence shown here is derived from an EMBL/GenBank/DDBJ whole genome shotgun (WGS) entry which is preliminary data.</text>
</comment>
<feature type="signal peptide" evidence="5">
    <location>
        <begin position="1"/>
        <end position="29"/>
    </location>
</feature>
<dbReference type="PROSITE" id="PS51318">
    <property type="entry name" value="TAT"/>
    <property type="match status" value="1"/>
</dbReference>
<dbReference type="CDD" id="cd00995">
    <property type="entry name" value="PBP2_NikA_DppA_OppA_like"/>
    <property type="match status" value="1"/>
</dbReference>
<dbReference type="Gene3D" id="3.40.190.10">
    <property type="entry name" value="Periplasmic binding protein-like II"/>
    <property type="match status" value="1"/>
</dbReference>
<proteinExistence type="inferred from homology"/>
<keyword evidence="4 5" id="KW-0732">Signal</keyword>
<dbReference type="SUPFAM" id="SSF53850">
    <property type="entry name" value="Periplasmic binding protein-like II"/>
    <property type="match status" value="1"/>
</dbReference>
<dbReference type="PANTHER" id="PTHR30290">
    <property type="entry name" value="PERIPLASMIC BINDING COMPONENT OF ABC TRANSPORTER"/>
    <property type="match status" value="1"/>
</dbReference>
<comment type="subcellular location">
    <subcellularLocation>
        <location evidence="1">Cell envelope</location>
    </subcellularLocation>
</comment>
<protein>
    <submittedName>
        <fullName evidence="7">ABC transporter substrate-binding protein</fullName>
    </submittedName>
</protein>
<keyword evidence="3" id="KW-0813">Transport</keyword>
<evidence type="ECO:0000313" key="8">
    <source>
        <dbReference type="Proteomes" id="UP001595872"/>
    </source>
</evidence>
<evidence type="ECO:0000313" key="7">
    <source>
        <dbReference type="EMBL" id="MFC4908199.1"/>
    </source>
</evidence>
<keyword evidence="8" id="KW-1185">Reference proteome</keyword>
<gene>
    <name evidence="7" type="ORF">ACFPCY_12765</name>
</gene>
<reference evidence="8" key="1">
    <citation type="journal article" date="2019" name="Int. J. Syst. Evol. Microbiol.">
        <title>The Global Catalogue of Microorganisms (GCM) 10K type strain sequencing project: providing services to taxonomists for standard genome sequencing and annotation.</title>
        <authorList>
            <consortium name="The Broad Institute Genomics Platform"/>
            <consortium name="The Broad Institute Genome Sequencing Center for Infectious Disease"/>
            <person name="Wu L."/>
            <person name="Ma J."/>
        </authorList>
    </citation>
    <scope>NUCLEOTIDE SEQUENCE [LARGE SCALE GENOMIC DNA]</scope>
    <source>
        <strain evidence="8">KLKA75</strain>
    </source>
</reference>
<sequence length="507" mass="53851">MTTHIPRRSFLGALGLGAAALALPGCSSAVDQASSGKGGRKVLTIVQGADIAPATLFGQNNPNFSINRTVFNTLTEYDHRTLQPKPGLAESWQVKGDAVTLKLRSDVTFHTGRPFTADDVVFALENLRKPEVASQLKHVAQAVAKTEKNGDHELTITFAHPVGNVFDLFEIMIIPDRETIGELAAGTKIIGTGPFKVDSYTPGTGVTLSRNPKYFKPVKLDGVEIKVIGQSQSMVAALRSGQAHLALDLAPLDAAGLKGDRGFQVVVSDANDSAFYVGSNVTVKPLDDKRVRQAVAYAVDRDRILSQVLGGIGRTSSLPWAPSSPAYDAAKAKTYSYDTAKAKELLGRAGAAGAKIDLFYNAGLGTNAKIAEIVQFNLKEAGLNVSAVPLQAPDFQAKLTGGGIGGLFVNGHGFGQLNPATLVKGAFPFNAEKNSSKFSDGTYTSLADELWRKPGASVYGKVNDFLLDQQFVSDLVGSAHTFTISTKVRGLAYTMFDYLNLDDADLA</sequence>
<dbReference type="EMBL" id="JBHSIT010000003">
    <property type="protein sequence ID" value="MFC4908199.1"/>
    <property type="molecule type" value="Genomic_DNA"/>
</dbReference>
<dbReference type="Gene3D" id="3.90.76.10">
    <property type="entry name" value="Dipeptide-binding Protein, Domain 1"/>
    <property type="match status" value="1"/>
</dbReference>
<evidence type="ECO:0000256" key="1">
    <source>
        <dbReference type="ARBA" id="ARBA00004196"/>
    </source>
</evidence>
<evidence type="ECO:0000256" key="3">
    <source>
        <dbReference type="ARBA" id="ARBA00022448"/>
    </source>
</evidence>
<dbReference type="InterPro" id="IPR000914">
    <property type="entry name" value="SBP_5_dom"/>
</dbReference>